<accession>A0A2S6EXH1</accession>
<comment type="caution">
    <text evidence="1">The sequence shown here is derived from an EMBL/GenBank/DDBJ whole genome shotgun (WGS) entry which is preliminary data.</text>
</comment>
<proteinExistence type="predicted"/>
<name>A0A2S6EXH1_LEGPN</name>
<evidence type="ECO:0000313" key="1">
    <source>
        <dbReference type="EMBL" id="PPK29878.1"/>
    </source>
</evidence>
<dbReference type="EMBL" id="PQWY01000016">
    <property type="protein sequence ID" value="PPK29878.1"/>
    <property type="molecule type" value="Genomic_DNA"/>
</dbReference>
<dbReference type="Proteomes" id="UP000239239">
    <property type="component" value="Unassembled WGS sequence"/>
</dbReference>
<organism evidence="1 2">
    <name type="scientific">Legionella pneumophila</name>
    <dbReference type="NCBI Taxonomy" id="446"/>
    <lineage>
        <taxon>Bacteria</taxon>
        <taxon>Pseudomonadati</taxon>
        <taxon>Pseudomonadota</taxon>
        <taxon>Gammaproteobacteria</taxon>
        <taxon>Legionellales</taxon>
        <taxon>Legionellaceae</taxon>
        <taxon>Legionella</taxon>
    </lineage>
</organism>
<gene>
    <name evidence="1" type="ORF">C3928_12560</name>
</gene>
<reference evidence="1 2" key="1">
    <citation type="submission" date="2018-02" db="EMBL/GenBank/DDBJ databases">
        <title>Draft genome sequences of four Legionella pneumophila clinical strains isolated in Ontario.</title>
        <authorList>
            <person name="Fortuna A."/>
            <person name="Ramnarine R."/>
            <person name="Li A."/>
            <person name="Frantz C."/>
            <person name="Mallo G."/>
        </authorList>
    </citation>
    <scope>NUCLEOTIDE SEQUENCE [LARGE SCALE GENOMIC DNA]</scope>
    <source>
        <strain evidence="1 2">LG61</strain>
    </source>
</reference>
<dbReference type="OrthoDB" id="5643761at2"/>
<dbReference type="RefSeq" id="WP_080441842.1">
    <property type="nucleotide sequence ID" value="NZ_CP017601.1"/>
</dbReference>
<sequence length="185" mass="21597">MIRKSEMIRYFFIVLFFFVGFMNQVSALPWFEHENDFRNNTKLRYRVHDEIKKSQIDFSGIWSGQCGSNPAVDLTIKHTRDHISISYGFMEEKYILGEVRAESSSRLSLSESGNATVRWNQDNTALIFINYHLFINETGSLNVFFSKVSMALEQEQLVVRGQHFQTGNTLDDIKQETISCIYDRK</sequence>
<dbReference type="AlphaFoldDB" id="A0A2S6EXH1"/>
<protein>
    <submittedName>
        <fullName evidence="1">Uncharacterized protein</fullName>
    </submittedName>
</protein>
<evidence type="ECO:0000313" key="2">
    <source>
        <dbReference type="Proteomes" id="UP000239239"/>
    </source>
</evidence>